<comment type="caution">
    <text evidence="2">The sequence shown here is derived from an EMBL/GenBank/DDBJ whole genome shotgun (WGS) entry which is preliminary data.</text>
</comment>
<dbReference type="PANTHER" id="PTHR34406:SF1">
    <property type="entry name" value="PROTEIN YCEI"/>
    <property type="match status" value="1"/>
</dbReference>
<gene>
    <name evidence="2" type="ORF">EPI11_04660</name>
</gene>
<accession>A0A444HEB3</accession>
<dbReference type="OrthoDB" id="951410at2"/>
<dbReference type="PROSITE" id="PS51257">
    <property type="entry name" value="PROKAR_LIPOPROTEIN"/>
    <property type="match status" value="1"/>
</dbReference>
<dbReference type="Gene3D" id="2.40.128.110">
    <property type="entry name" value="Lipid/polyisoprenoid-binding, YceI-like"/>
    <property type="match status" value="1"/>
</dbReference>
<proteinExistence type="predicted"/>
<dbReference type="SUPFAM" id="SSF101874">
    <property type="entry name" value="YceI-like"/>
    <property type="match status" value="1"/>
</dbReference>
<dbReference type="InterPro" id="IPR007372">
    <property type="entry name" value="Lipid/polyisoprenoid-bd_YceI"/>
</dbReference>
<protein>
    <submittedName>
        <fullName evidence="2">YceI family protein</fullName>
    </submittedName>
</protein>
<dbReference type="RefSeq" id="WP_128388786.1">
    <property type="nucleotide sequence ID" value="NZ_SBII01000002.1"/>
</dbReference>
<evidence type="ECO:0000313" key="2">
    <source>
        <dbReference type="EMBL" id="RWX02514.1"/>
    </source>
</evidence>
<sequence>MKNHLFLLLLGIGLTSIISCKKDNTAINAETTEAEALKPVTNTSRKYTVDTTASVINWLGSKPTGTHTGTINITKGEFFVKNDTLETGKFIIDMNSIIVTDPKEGKDKMNLENHLKGLGKEDNADHFFNTNRYPTGQFDITAITADKNKTMIEGNLTLKDITKNIKFPAVIHINDTLVTINSENFKINRTLWNINFNSKSPVKNLGDQYIDDDIELKVSVSGKRKQK</sequence>
<dbReference type="Pfam" id="PF04264">
    <property type="entry name" value="YceI"/>
    <property type="match status" value="1"/>
</dbReference>
<dbReference type="SMART" id="SM00867">
    <property type="entry name" value="YceI"/>
    <property type="match status" value="1"/>
</dbReference>
<evidence type="ECO:0000259" key="1">
    <source>
        <dbReference type="SMART" id="SM00867"/>
    </source>
</evidence>
<dbReference type="InterPro" id="IPR036761">
    <property type="entry name" value="TTHA0802/YceI-like_sf"/>
</dbReference>
<feature type="domain" description="Lipid/polyisoprenoid-binding YceI-like" evidence="1">
    <location>
        <begin position="46"/>
        <end position="223"/>
    </location>
</feature>
<organism evidence="2 3">
    <name type="scientific">Flavobacterium cerinum</name>
    <dbReference type="NCBI Taxonomy" id="2502784"/>
    <lineage>
        <taxon>Bacteria</taxon>
        <taxon>Pseudomonadati</taxon>
        <taxon>Bacteroidota</taxon>
        <taxon>Flavobacteriia</taxon>
        <taxon>Flavobacteriales</taxon>
        <taxon>Flavobacteriaceae</taxon>
        <taxon>Flavobacterium</taxon>
    </lineage>
</organism>
<dbReference type="EMBL" id="SBII01000002">
    <property type="protein sequence ID" value="RWX02514.1"/>
    <property type="molecule type" value="Genomic_DNA"/>
</dbReference>
<dbReference type="AlphaFoldDB" id="A0A444HEB3"/>
<reference evidence="2 3" key="1">
    <citation type="submission" date="2019-01" db="EMBL/GenBank/DDBJ databases">
        <title>Flavobacterium sp. nov.,isolated from freshwater.</title>
        <authorList>
            <person name="Zhang R."/>
            <person name="Du Z.-J."/>
        </authorList>
    </citation>
    <scope>NUCLEOTIDE SEQUENCE [LARGE SCALE GENOMIC DNA]</scope>
    <source>
        <strain evidence="2 3">1E403</strain>
    </source>
</reference>
<name>A0A444HEB3_9FLAO</name>
<dbReference type="PANTHER" id="PTHR34406">
    <property type="entry name" value="PROTEIN YCEI"/>
    <property type="match status" value="1"/>
</dbReference>
<keyword evidence="3" id="KW-1185">Reference proteome</keyword>
<evidence type="ECO:0000313" key="3">
    <source>
        <dbReference type="Proteomes" id="UP000287527"/>
    </source>
</evidence>
<dbReference type="Proteomes" id="UP000287527">
    <property type="component" value="Unassembled WGS sequence"/>
</dbReference>